<evidence type="ECO:0000313" key="1">
    <source>
        <dbReference type="EMBL" id="OGD63593.1"/>
    </source>
</evidence>
<evidence type="ECO:0000313" key="2">
    <source>
        <dbReference type="Proteomes" id="UP000177006"/>
    </source>
</evidence>
<name>A0A1F5E8A0_9BACT</name>
<accession>A0A1F5E8A0</accession>
<protein>
    <submittedName>
        <fullName evidence="1">Uncharacterized protein</fullName>
    </submittedName>
</protein>
<organism evidence="1 2">
    <name type="scientific">Candidatus Beckwithbacteria bacterium RBG_13_42_9</name>
    <dbReference type="NCBI Taxonomy" id="1797457"/>
    <lineage>
        <taxon>Bacteria</taxon>
        <taxon>Candidatus Beckwithiibacteriota</taxon>
    </lineage>
</organism>
<proteinExistence type="predicted"/>
<dbReference type="EMBL" id="MEZK01000007">
    <property type="protein sequence ID" value="OGD63593.1"/>
    <property type="molecule type" value="Genomic_DNA"/>
</dbReference>
<gene>
    <name evidence="1" type="ORF">A2160_01855</name>
</gene>
<dbReference type="STRING" id="1797457.A2160_01855"/>
<sequence length="126" mass="13451">MAKVTIYADLSPTKERPFGGTSQVFPPAGEGEANALTSARMVELFDTSAFFVTAWPIRGRDELGIALTIPESGGAVNFVQIGADGLKANVLSQNPKALELVAAEVAQYYDDPAKPELPITVFICDY</sequence>
<dbReference type="Proteomes" id="UP000177006">
    <property type="component" value="Unassembled WGS sequence"/>
</dbReference>
<dbReference type="AlphaFoldDB" id="A0A1F5E8A0"/>
<comment type="caution">
    <text evidence="1">The sequence shown here is derived from an EMBL/GenBank/DDBJ whole genome shotgun (WGS) entry which is preliminary data.</text>
</comment>
<reference evidence="1 2" key="1">
    <citation type="journal article" date="2016" name="Nat. Commun.">
        <title>Thousands of microbial genomes shed light on interconnected biogeochemical processes in an aquifer system.</title>
        <authorList>
            <person name="Anantharaman K."/>
            <person name="Brown C.T."/>
            <person name="Hug L.A."/>
            <person name="Sharon I."/>
            <person name="Castelle C.J."/>
            <person name="Probst A.J."/>
            <person name="Thomas B.C."/>
            <person name="Singh A."/>
            <person name="Wilkins M.J."/>
            <person name="Karaoz U."/>
            <person name="Brodie E.L."/>
            <person name="Williams K.H."/>
            <person name="Hubbard S.S."/>
            <person name="Banfield J.F."/>
        </authorList>
    </citation>
    <scope>NUCLEOTIDE SEQUENCE [LARGE SCALE GENOMIC DNA]</scope>
</reference>